<dbReference type="InterPro" id="IPR055141">
    <property type="entry name" value="TADA2A_B-like_dom"/>
</dbReference>
<feature type="domain" description="SANT" evidence="9">
    <location>
        <begin position="81"/>
        <end position="134"/>
    </location>
</feature>
<evidence type="ECO:0000256" key="2">
    <source>
        <dbReference type="ARBA" id="ARBA00022723"/>
    </source>
</evidence>
<comment type="subcellular location">
    <subcellularLocation>
        <location evidence="1">Nucleus</location>
    </subcellularLocation>
</comment>
<sequence length="947" mass="107838">MYTKFIKIWKKMNNAAANHLLCCNCTEPIMTVSFECTECTDLVLCGLCFCCGAELGQHKRVHGYRVHNIGGPCAFPNEFGAQTEAWTSREEFRMLDMIERYNLGDWEEVQKAVNPSRSPEEIQLHYEKCYLNGRLGLEILGNVQYPKLIDHTSNTEIDESLSAEVKESVSKINPNELRLLAYMPDRDDYEKEYLNEAESIIANLIFVPDCSELDKEVILCAINMYIAQLRERCRAKSISRDYDLVAQFFKDQKIAGNTYPWKYSPYDIRRMKEEKELKESLKSFCQFLAAEDFANLVKNLLRERAVKSRISDLQQYVKNGVTTLKGKKEFDYKGTPIRKRKWKRIRFSTKSKRLTRPWLQCGRQQSTTTTTTTTTTVALSSCTSDGDCPEKHKCCTRVESRVCLPVQVEHSDVNLNENYSKQAAVVDRVCPDGEKPLKNCYTVRCPYGYYCFYGLCCKHSKAGLCPAAVAGGGEPAGPSCDNDMECPWILKCCVINGNNRCLFPFNYVGGTVGILWPTVTKLRQSNQMKLLAANFPSPNRQAIGAHFNGKLSHRTHTHTYTYRTVEMNLIRRCLFKTSQPIPTTMLLMLLMAAVHQSSSFVHENPECGEPFHCPDECVITWYGKCPSNCYCKPIKRCETVKCPHPAPKCIIVTGQDGCQRCACENDMEAVNKAAERERMNTKTTKTTTLADEASVPSETTTPTTTTTTTTTTTATPTPTAAEISETPKFVTRLLTTGQVTTPTTVTETWTTKPFLLQSTTVDLPIRNNLEFYAKNICTQENKREIDENFKQLYLEVGKRLKLSDIYPSVFSFDKAYLEKVCEDLKEANRRTRISVRRNCFRKYYVFDELISLLSYPCSWTTRDEFFKHFSCIQTVARGSEFGACLPKELPTIVRRDIGLICPTFNSALPCLRRVLAGQCSNDGWDTFKQYLVIRVLKMDPLCHLQLT</sequence>
<protein>
    <submittedName>
        <fullName evidence="10">Transcriptional adapter 2-beta</fullName>
    </submittedName>
</protein>
<proteinExistence type="predicted"/>
<dbReference type="PANTHER" id="PTHR12374">
    <property type="entry name" value="TRANSCRIPTIONAL ADAPTOR 2 ADA2 -RELATED"/>
    <property type="match status" value="1"/>
</dbReference>
<dbReference type="SUPFAM" id="SSF57256">
    <property type="entry name" value="Elafin-like"/>
    <property type="match status" value="2"/>
</dbReference>
<dbReference type="SMART" id="SM00717">
    <property type="entry name" value="SANT"/>
    <property type="match status" value="1"/>
</dbReference>
<dbReference type="GO" id="GO:0006338">
    <property type="term" value="P:chromatin remodeling"/>
    <property type="evidence" value="ECO:0007669"/>
    <property type="project" value="TreeGrafter"/>
</dbReference>
<evidence type="ECO:0000256" key="1">
    <source>
        <dbReference type="ARBA" id="ARBA00004123"/>
    </source>
</evidence>
<dbReference type="PANTHER" id="PTHR12374:SF63">
    <property type="entry name" value="TRANSCRIPTIONAL ADAPTER 2-BETA"/>
    <property type="match status" value="1"/>
</dbReference>
<dbReference type="InParanoid" id="A0A0V1BF29"/>
<keyword evidence="3 5" id="KW-0863">Zinc-finger</keyword>
<dbReference type="Proteomes" id="UP000054776">
    <property type="component" value="Unassembled WGS sequence"/>
</dbReference>
<dbReference type="CDD" id="cd00167">
    <property type="entry name" value="SANT"/>
    <property type="match status" value="1"/>
</dbReference>
<dbReference type="PROSITE" id="PS50157">
    <property type="entry name" value="ZINC_FINGER_C2H2_2"/>
    <property type="match status" value="1"/>
</dbReference>
<dbReference type="PROSITE" id="PS51293">
    <property type="entry name" value="SANT"/>
    <property type="match status" value="1"/>
</dbReference>
<evidence type="ECO:0000256" key="3">
    <source>
        <dbReference type="ARBA" id="ARBA00022771"/>
    </source>
</evidence>
<feature type="domain" description="C2H2-type" evidence="8">
    <location>
        <begin position="34"/>
        <end position="62"/>
    </location>
</feature>
<dbReference type="GO" id="GO:0005634">
    <property type="term" value="C:nucleus"/>
    <property type="evidence" value="ECO:0007669"/>
    <property type="project" value="UniProtKB-SubCell"/>
</dbReference>
<dbReference type="EMBL" id="JYDH01000053">
    <property type="protein sequence ID" value="KRY35502.1"/>
    <property type="molecule type" value="Genomic_DNA"/>
</dbReference>
<dbReference type="STRING" id="6334.A0A0V1BF29"/>
<dbReference type="InterPro" id="IPR013087">
    <property type="entry name" value="Znf_C2H2_type"/>
</dbReference>
<dbReference type="Pfam" id="PF00095">
    <property type="entry name" value="WAP"/>
    <property type="match status" value="2"/>
</dbReference>
<dbReference type="Pfam" id="PF25299">
    <property type="entry name" value="ZZ_ADA2"/>
    <property type="match status" value="1"/>
</dbReference>
<dbReference type="GO" id="GO:0003713">
    <property type="term" value="F:transcription coactivator activity"/>
    <property type="evidence" value="ECO:0007669"/>
    <property type="project" value="TreeGrafter"/>
</dbReference>
<organism evidence="10 11">
    <name type="scientific">Trichinella spiralis</name>
    <name type="common">Trichina worm</name>
    <dbReference type="NCBI Taxonomy" id="6334"/>
    <lineage>
        <taxon>Eukaryota</taxon>
        <taxon>Metazoa</taxon>
        <taxon>Ecdysozoa</taxon>
        <taxon>Nematoda</taxon>
        <taxon>Enoplea</taxon>
        <taxon>Dorylaimia</taxon>
        <taxon>Trichinellida</taxon>
        <taxon>Trichinellidae</taxon>
        <taxon>Trichinella</taxon>
    </lineage>
</organism>
<dbReference type="Gene3D" id="1.10.10.60">
    <property type="entry name" value="Homeodomain-like"/>
    <property type="match status" value="1"/>
</dbReference>
<evidence type="ECO:0000313" key="11">
    <source>
        <dbReference type="Proteomes" id="UP000054776"/>
    </source>
</evidence>
<dbReference type="PROSITE" id="PS50090">
    <property type="entry name" value="MYB_LIKE"/>
    <property type="match status" value="1"/>
</dbReference>
<dbReference type="Gene3D" id="4.10.75.10">
    <property type="entry name" value="Elafin-like"/>
    <property type="match status" value="1"/>
</dbReference>
<dbReference type="OrthoDB" id="270417at2759"/>
<dbReference type="InterPro" id="IPR000433">
    <property type="entry name" value="Znf_ZZ"/>
</dbReference>
<dbReference type="AlphaFoldDB" id="A0A0V1BF29"/>
<keyword evidence="4" id="KW-0862">Zinc</keyword>
<name>A0A0V1BF29_TRISP</name>
<keyword evidence="11" id="KW-1185">Reference proteome</keyword>
<dbReference type="InterPro" id="IPR036645">
    <property type="entry name" value="Elafin-like_sf"/>
</dbReference>
<evidence type="ECO:0000259" key="9">
    <source>
        <dbReference type="PROSITE" id="PS51293"/>
    </source>
</evidence>
<dbReference type="InterPro" id="IPR009057">
    <property type="entry name" value="Homeodomain-like_sf"/>
</dbReference>
<evidence type="ECO:0000259" key="7">
    <source>
        <dbReference type="PROSITE" id="PS50090"/>
    </source>
</evidence>
<dbReference type="InterPro" id="IPR008197">
    <property type="entry name" value="WAP_dom"/>
</dbReference>
<dbReference type="InterPro" id="IPR001005">
    <property type="entry name" value="SANT/Myb"/>
</dbReference>
<dbReference type="PROSITE" id="PS01357">
    <property type="entry name" value="ZF_ZZ_1"/>
    <property type="match status" value="1"/>
</dbReference>
<reference evidence="10 11" key="1">
    <citation type="submission" date="2015-01" db="EMBL/GenBank/DDBJ databases">
        <title>Evolution of Trichinella species and genotypes.</title>
        <authorList>
            <person name="Korhonen P.K."/>
            <person name="Edoardo P."/>
            <person name="Giuseppe L.R."/>
            <person name="Gasser R.B."/>
        </authorList>
    </citation>
    <scope>NUCLEOTIDE SEQUENCE [LARGE SCALE GENOMIC DNA]</scope>
    <source>
        <strain evidence="10">ISS3</strain>
    </source>
</reference>
<evidence type="ECO:0000256" key="5">
    <source>
        <dbReference type="PROSITE-ProRule" id="PRU00042"/>
    </source>
</evidence>
<feature type="region of interest" description="Disordered" evidence="6">
    <location>
        <begin position="676"/>
        <end position="719"/>
    </location>
</feature>
<gene>
    <name evidence="10" type="primary">TADA2B</name>
    <name evidence="10" type="ORF">T01_3118</name>
</gene>
<dbReference type="GO" id="GO:0030414">
    <property type="term" value="F:peptidase inhibitor activity"/>
    <property type="evidence" value="ECO:0007669"/>
    <property type="project" value="InterPro"/>
</dbReference>
<evidence type="ECO:0000259" key="8">
    <source>
        <dbReference type="PROSITE" id="PS50157"/>
    </source>
</evidence>
<dbReference type="GO" id="GO:0008270">
    <property type="term" value="F:zinc ion binding"/>
    <property type="evidence" value="ECO:0007669"/>
    <property type="project" value="UniProtKB-KW"/>
</dbReference>
<dbReference type="Pfam" id="PF00249">
    <property type="entry name" value="Myb_DNA-binding"/>
    <property type="match status" value="1"/>
</dbReference>
<evidence type="ECO:0000313" key="10">
    <source>
        <dbReference type="EMBL" id="KRY35502.1"/>
    </source>
</evidence>
<dbReference type="GO" id="GO:0006357">
    <property type="term" value="P:regulation of transcription by RNA polymerase II"/>
    <property type="evidence" value="ECO:0007669"/>
    <property type="project" value="TreeGrafter"/>
</dbReference>
<evidence type="ECO:0000256" key="4">
    <source>
        <dbReference type="ARBA" id="ARBA00022833"/>
    </source>
</evidence>
<feature type="domain" description="Myb-like" evidence="7">
    <location>
        <begin position="86"/>
        <end position="130"/>
    </location>
</feature>
<dbReference type="SUPFAM" id="SSF46689">
    <property type="entry name" value="Homeodomain-like"/>
    <property type="match status" value="1"/>
</dbReference>
<comment type="caution">
    <text evidence="10">The sequence shown here is derived from an EMBL/GenBank/DDBJ whole genome shotgun (WGS) entry which is preliminary data.</text>
</comment>
<dbReference type="GO" id="GO:0003682">
    <property type="term" value="F:chromatin binding"/>
    <property type="evidence" value="ECO:0007669"/>
    <property type="project" value="TreeGrafter"/>
</dbReference>
<accession>A0A0V1BF29</accession>
<dbReference type="GO" id="GO:0005576">
    <property type="term" value="C:extracellular region"/>
    <property type="evidence" value="ECO:0007669"/>
    <property type="project" value="InterPro"/>
</dbReference>
<keyword evidence="2" id="KW-0479">Metal-binding</keyword>
<feature type="compositionally biased region" description="Low complexity" evidence="6">
    <location>
        <begin position="699"/>
        <end position="719"/>
    </location>
</feature>
<evidence type="ECO:0000256" key="6">
    <source>
        <dbReference type="SAM" id="MobiDB-lite"/>
    </source>
</evidence>
<dbReference type="Pfam" id="PF22941">
    <property type="entry name" value="TADA2A-like_3rd"/>
    <property type="match status" value="1"/>
</dbReference>
<dbReference type="GO" id="GO:0070461">
    <property type="term" value="C:SAGA-type complex"/>
    <property type="evidence" value="ECO:0007669"/>
    <property type="project" value="TreeGrafter"/>
</dbReference>
<dbReference type="InterPro" id="IPR017884">
    <property type="entry name" value="SANT_dom"/>
</dbReference>